<evidence type="ECO:0000313" key="9">
    <source>
        <dbReference type="EMBL" id="CCE88384.1"/>
    </source>
</evidence>
<dbReference type="InterPro" id="IPR009075">
    <property type="entry name" value="AcylCo_DH/oxidase_C"/>
</dbReference>
<dbReference type="InterPro" id="IPR013786">
    <property type="entry name" value="AcylCoA_DH/ox_N"/>
</dbReference>
<dbReference type="EMBL" id="HE616533">
    <property type="protein sequence ID" value="CCE88384.1"/>
    <property type="molecule type" value="Genomic_DNA"/>
</dbReference>
<dbReference type="Pfam" id="PF02771">
    <property type="entry name" value="Acyl-CoA_dh_N"/>
    <property type="match status" value="1"/>
</dbReference>
<dbReference type="InterPro" id="IPR046373">
    <property type="entry name" value="Acyl-CoA_Oxase/DH_mid-dom_sf"/>
</dbReference>
<keyword evidence="5" id="KW-0560">Oxidoreductase</keyword>
<evidence type="ECO:0000259" key="8">
    <source>
        <dbReference type="Pfam" id="PF02771"/>
    </source>
</evidence>
<dbReference type="FunFam" id="1.20.140.10:FF:000004">
    <property type="entry name" value="Acyl-CoA dehydrogenase FadE25"/>
    <property type="match status" value="1"/>
</dbReference>
<comment type="cofactor">
    <cofactor evidence="1 5">
        <name>FAD</name>
        <dbReference type="ChEBI" id="CHEBI:57692"/>
    </cofactor>
</comment>
<dbReference type="InterPro" id="IPR006091">
    <property type="entry name" value="Acyl-CoA_Oxase/DH_mid-dom"/>
</dbReference>
<evidence type="ECO:0000256" key="3">
    <source>
        <dbReference type="ARBA" id="ARBA00022630"/>
    </source>
</evidence>
<evidence type="ECO:0000256" key="1">
    <source>
        <dbReference type="ARBA" id="ARBA00001974"/>
    </source>
</evidence>
<reference evidence="9" key="2">
    <citation type="submission" date="2012-04" db="EMBL/GenBank/DDBJ databases">
        <title>Pellasoren: structure elucidation, biosynthesis and total synthesis of a new cytotoxic secondary metabolite from Sorangium cellulosum.</title>
        <authorList>
            <person name="Jahns C."/>
            <person name="Hoffmann T."/>
            <person name="Mueller S."/>
            <person name="Gerth K."/>
            <person name="Washausen P."/>
            <person name="Hoefle G."/>
            <person name="Reichenbach H."/>
            <person name="Kalesse M."/>
            <person name="Mueller R."/>
        </authorList>
    </citation>
    <scope>NUCLEOTIDE SEQUENCE</scope>
    <source>
        <strain evidence="9">So ce38</strain>
    </source>
</reference>
<dbReference type="GO" id="GO:0003995">
    <property type="term" value="F:acyl-CoA dehydrogenase activity"/>
    <property type="evidence" value="ECO:0007669"/>
    <property type="project" value="InterPro"/>
</dbReference>
<protein>
    <submittedName>
        <fullName evidence="9">Acyl-CoA dehydrogenase</fullName>
    </submittedName>
</protein>
<name>I0J6Z1_SORCE</name>
<dbReference type="PIRSF" id="PIRSF016578">
    <property type="entry name" value="HsaA"/>
    <property type="match status" value="1"/>
</dbReference>
<dbReference type="PROSITE" id="PS00072">
    <property type="entry name" value="ACYL_COA_DH_1"/>
    <property type="match status" value="1"/>
</dbReference>
<feature type="domain" description="Acyl-CoA dehydrogenase/oxidase C-terminal" evidence="6">
    <location>
        <begin position="228"/>
        <end position="371"/>
    </location>
</feature>
<evidence type="ECO:0000256" key="5">
    <source>
        <dbReference type="RuleBase" id="RU362125"/>
    </source>
</evidence>
<dbReference type="Pfam" id="PF00441">
    <property type="entry name" value="Acyl-CoA_dh_1"/>
    <property type="match status" value="1"/>
</dbReference>
<dbReference type="Pfam" id="PF02770">
    <property type="entry name" value="Acyl-CoA_dh_M"/>
    <property type="match status" value="1"/>
</dbReference>
<dbReference type="Gene3D" id="2.40.110.10">
    <property type="entry name" value="Butyryl-CoA Dehydrogenase, subunit A, domain 2"/>
    <property type="match status" value="1"/>
</dbReference>
<accession>I0J6Z1</accession>
<evidence type="ECO:0000256" key="2">
    <source>
        <dbReference type="ARBA" id="ARBA00009347"/>
    </source>
</evidence>
<sequence length="384" mass="41035">MEHDLTPDQADALAAFQLFVDREIAPVADEVHRQQRTPAEIIRRMAELGYLGLSLPRELGGGGRDLVTLGLLAGEIGRGCSSIRSLLTVHTMVAQAILRWGTRAQKEKWIPRFAEGSVIGALALSEPTAGSDAKSVKTQATAAGGDVVLNGHKKWITYGQLADVFLVFAQSEGGPSAFLVERDRGGVRTEPILGLLGLRGSMTASVHLEGCRIPAENLVGRHGLGISHVAAAALDSGRYTVAWGCVGILEACLDACVAYTSEREQFGVPLKEHQLVRRMVTDMLTSLSAARLLCLKAGRLRDAKDPGALSATAIAKYFASTAAARAADDAVQIHGANGCSGDYPVQRYLGDAKIMEIIEGSSQIQQITIAEYGYQEYGARRRRA</sequence>
<dbReference type="GO" id="GO:0050660">
    <property type="term" value="F:flavin adenine dinucleotide binding"/>
    <property type="evidence" value="ECO:0007669"/>
    <property type="project" value="InterPro"/>
</dbReference>
<dbReference type="AlphaFoldDB" id="I0J6Z1"/>
<keyword evidence="3 5" id="KW-0285">Flavoprotein</keyword>
<dbReference type="SUPFAM" id="SSF47203">
    <property type="entry name" value="Acyl-CoA dehydrogenase C-terminal domain-like"/>
    <property type="match status" value="1"/>
</dbReference>
<evidence type="ECO:0000259" key="7">
    <source>
        <dbReference type="Pfam" id="PF02770"/>
    </source>
</evidence>
<dbReference type="InterPro" id="IPR009100">
    <property type="entry name" value="AcylCoA_DH/oxidase_NM_dom_sf"/>
</dbReference>
<evidence type="ECO:0000256" key="4">
    <source>
        <dbReference type="ARBA" id="ARBA00022827"/>
    </source>
</evidence>
<dbReference type="InterPro" id="IPR006089">
    <property type="entry name" value="Acyl-CoA_DH_CS"/>
</dbReference>
<dbReference type="SUPFAM" id="SSF56645">
    <property type="entry name" value="Acyl-CoA dehydrogenase NM domain-like"/>
    <property type="match status" value="1"/>
</dbReference>
<gene>
    <name evidence="9" type="primary">pelJ</name>
</gene>
<evidence type="ECO:0000259" key="6">
    <source>
        <dbReference type="Pfam" id="PF00441"/>
    </source>
</evidence>
<feature type="domain" description="Acyl-CoA dehydrogenase/oxidase N-terminal" evidence="8">
    <location>
        <begin position="6"/>
        <end position="116"/>
    </location>
</feature>
<proteinExistence type="inferred from homology"/>
<comment type="similarity">
    <text evidence="2 5">Belongs to the acyl-CoA dehydrogenase family.</text>
</comment>
<dbReference type="PANTHER" id="PTHR43884">
    <property type="entry name" value="ACYL-COA DEHYDROGENASE"/>
    <property type="match status" value="1"/>
</dbReference>
<dbReference type="Gene3D" id="1.20.140.10">
    <property type="entry name" value="Butyryl-CoA Dehydrogenase, subunit A, domain 3"/>
    <property type="match status" value="1"/>
</dbReference>
<feature type="domain" description="Acyl-CoA oxidase/dehydrogenase middle" evidence="7">
    <location>
        <begin position="121"/>
        <end position="210"/>
    </location>
</feature>
<dbReference type="InterPro" id="IPR037069">
    <property type="entry name" value="AcylCoA_DH/ox_N_sf"/>
</dbReference>
<dbReference type="Gene3D" id="1.10.540.10">
    <property type="entry name" value="Acyl-CoA dehydrogenase/oxidase, N-terminal domain"/>
    <property type="match status" value="1"/>
</dbReference>
<keyword evidence="4 5" id="KW-0274">FAD</keyword>
<organism evidence="9">
    <name type="scientific">Sorangium cellulosum</name>
    <name type="common">Polyangium cellulosum</name>
    <dbReference type="NCBI Taxonomy" id="56"/>
    <lineage>
        <taxon>Bacteria</taxon>
        <taxon>Pseudomonadati</taxon>
        <taxon>Myxococcota</taxon>
        <taxon>Polyangia</taxon>
        <taxon>Polyangiales</taxon>
        <taxon>Polyangiaceae</taxon>
        <taxon>Sorangium</taxon>
    </lineage>
</organism>
<dbReference type="PANTHER" id="PTHR43884:SF12">
    <property type="entry name" value="ISOVALERYL-COA DEHYDROGENASE, MITOCHONDRIAL-RELATED"/>
    <property type="match status" value="1"/>
</dbReference>
<dbReference type="InterPro" id="IPR036250">
    <property type="entry name" value="AcylCo_DH-like_C"/>
</dbReference>
<reference evidence="9" key="1">
    <citation type="submission" date="2011-12" db="EMBL/GenBank/DDBJ databases">
        <authorList>
            <person name="Krug D."/>
        </authorList>
    </citation>
    <scope>NUCLEOTIDE SEQUENCE</scope>
    <source>
        <strain evidence="9">So ce38</strain>
    </source>
</reference>